<dbReference type="Proteomes" id="UP000800235">
    <property type="component" value="Unassembled WGS sequence"/>
</dbReference>
<dbReference type="OrthoDB" id="5423360at2759"/>
<dbReference type="SUPFAM" id="SSF75304">
    <property type="entry name" value="Amidase signature (AS) enzymes"/>
    <property type="match status" value="1"/>
</dbReference>
<dbReference type="Gene3D" id="3.90.1300.10">
    <property type="entry name" value="Amidase signature (AS) domain"/>
    <property type="match status" value="1"/>
</dbReference>
<keyword evidence="5" id="KW-1185">Reference proteome</keyword>
<feature type="domain" description="Amidase" evidence="2">
    <location>
        <begin position="181"/>
        <end position="373"/>
    </location>
</feature>
<dbReference type="EMBL" id="MU007023">
    <property type="protein sequence ID" value="KAF2432907.1"/>
    <property type="molecule type" value="Genomic_DNA"/>
</dbReference>
<name>A0A9P4U1G6_9PEZI</name>
<evidence type="ECO:0000256" key="1">
    <source>
        <dbReference type="SAM" id="SignalP"/>
    </source>
</evidence>
<dbReference type="InterPro" id="IPR023631">
    <property type="entry name" value="Amidase_dom"/>
</dbReference>
<gene>
    <name evidence="4" type="ORF">EJ08DRAFT_709007</name>
</gene>
<dbReference type="InterPro" id="IPR036928">
    <property type="entry name" value="AS_sf"/>
</dbReference>
<protein>
    <submittedName>
        <fullName evidence="4">Glutamyl-tRNA amidotransferase</fullName>
    </submittedName>
</protein>
<dbReference type="PANTHER" id="PTHR46310">
    <property type="entry name" value="AMIDASE 1"/>
    <property type="match status" value="1"/>
</dbReference>
<sequence>MSKIFCVVCRCVLLLSVALRSLAAVTNTGITVQLNGVYYYSPPHAVGQLAHDLPVQPGELKTVTVVTTAATSFDNALLSAMQSTYTAEDDVWQKGFSDLLHIQYTGAETLATHTNLGVFTTATQNQSLFVPNGPYFMSSTGALYEAHRLYTDSIGAFTETVTQDAQGSFSVLPANSPGQNLAIAVPSRLYYTKTADKPLAGVRVGVKDIFDIKDLKTSNGNRAWYHLYPPANETGPAIQGLLDAGAIIVGKLKTSQFANGERATADWVDYHEPFNPRGDGYQDTSGSSAGPGAAVAAYDFLDLAVGSDTGGSVREPAQVQGILGNRPTHGLISLDKVMTMAPELDTAGLLARDPSLLKTACHVLYKQNFNISTTYPKQILALDFPTTPQTAGEKLLDEFLKAITAFLNAKITNISLEHVWQSTSRISTPLKEYLNLTYPVLISQHQIQNIRDPFYRDYGKLHDGRIPFVDPVPLSRWKYGEATTATISAEAAKKENFKSWFETEILKPDPSTCSDKLLLYTNTKFKPAYRNKYHESPTPPFGFELLSISIFSGTPDVVVPVGETEFWSNVTEHVEVLPVTVDIMAARGCDGMVLSLVEELYREGIVKVARAGGSVSNGGEILVRRSEG</sequence>
<comment type="caution">
    <text evidence="4">The sequence shown here is derived from an EMBL/GenBank/DDBJ whole genome shotgun (WGS) entry which is preliminary data.</text>
</comment>
<dbReference type="Pfam" id="PF26053">
    <property type="entry name" value="DUF8016"/>
    <property type="match status" value="1"/>
</dbReference>
<dbReference type="PANTHER" id="PTHR46310:SF7">
    <property type="entry name" value="AMIDASE 1"/>
    <property type="match status" value="1"/>
</dbReference>
<evidence type="ECO:0000313" key="4">
    <source>
        <dbReference type="EMBL" id="KAF2432907.1"/>
    </source>
</evidence>
<reference evidence="4" key="1">
    <citation type="journal article" date="2020" name="Stud. Mycol.">
        <title>101 Dothideomycetes genomes: a test case for predicting lifestyles and emergence of pathogens.</title>
        <authorList>
            <person name="Haridas S."/>
            <person name="Albert R."/>
            <person name="Binder M."/>
            <person name="Bloem J."/>
            <person name="Labutti K."/>
            <person name="Salamov A."/>
            <person name="Andreopoulos B."/>
            <person name="Baker S."/>
            <person name="Barry K."/>
            <person name="Bills G."/>
            <person name="Bluhm B."/>
            <person name="Cannon C."/>
            <person name="Castanera R."/>
            <person name="Culley D."/>
            <person name="Daum C."/>
            <person name="Ezra D."/>
            <person name="Gonzalez J."/>
            <person name="Henrissat B."/>
            <person name="Kuo A."/>
            <person name="Liang C."/>
            <person name="Lipzen A."/>
            <person name="Lutzoni F."/>
            <person name="Magnuson J."/>
            <person name="Mondo S."/>
            <person name="Nolan M."/>
            <person name="Ohm R."/>
            <person name="Pangilinan J."/>
            <person name="Park H.-J."/>
            <person name="Ramirez L."/>
            <person name="Alfaro M."/>
            <person name="Sun H."/>
            <person name="Tritt A."/>
            <person name="Yoshinaga Y."/>
            <person name="Zwiers L.-H."/>
            <person name="Turgeon B."/>
            <person name="Goodwin S."/>
            <person name="Spatafora J."/>
            <person name="Crous P."/>
            <person name="Grigoriev I."/>
        </authorList>
    </citation>
    <scope>NUCLEOTIDE SEQUENCE</scope>
    <source>
        <strain evidence="4">CBS 130266</strain>
    </source>
</reference>
<organism evidence="4 5">
    <name type="scientific">Tothia fuscella</name>
    <dbReference type="NCBI Taxonomy" id="1048955"/>
    <lineage>
        <taxon>Eukaryota</taxon>
        <taxon>Fungi</taxon>
        <taxon>Dikarya</taxon>
        <taxon>Ascomycota</taxon>
        <taxon>Pezizomycotina</taxon>
        <taxon>Dothideomycetes</taxon>
        <taxon>Pleosporomycetidae</taxon>
        <taxon>Venturiales</taxon>
        <taxon>Cylindrosympodiaceae</taxon>
        <taxon>Tothia</taxon>
    </lineage>
</organism>
<dbReference type="InterPro" id="IPR058329">
    <property type="entry name" value="Arp1_N"/>
</dbReference>
<feature type="domain" description="Scytalone dehydratase-like protein Arp1 N-terminal" evidence="3">
    <location>
        <begin position="55"/>
        <end position="112"/>
    </location>
</feature>
<dbReference type="AlphaFoldDB" id="A0A9P4U1G6"/>
<accession>A0A9P4U1G6</accession>
<feature type="signal peptide" evidence="1">
    <location>
        <begin position="1"/>
        <end position="23"/>
    </location>
</feature>
<feature type="chain" id="PRO_5040223365" evidence="1">
    <location>
        <begin position="24"/>
        <end position="628"/>
    </location>
</feature>
<evidence type="ECO:0000259" key="2">
    <source>
        <dbReference type="Pfam" id="PF01425"/>
    </source>
</evidence>
<proteinExistence type="predicted"/>
<evidence type="ECO:0000313" key="5">
    <source>
        <dbReference type="Proteomes" id="UP000800235"/>
    </source>
</evidence>
<keyword evidence="1" id="KW-0732">Signal</keyword>
<evidence type="ECO:0000259" key="3">
    <source>
        <dbReference type="Pfam" id="PF26053"/>
    </source>
</evidence>
<dbReference type="Pfam" id="PF01425">
    <property type="entry name" value="Amidase"/>
    <property type="match status" value="1"/>
</dbReference>